<organism evidence="1 2">
    <name type="scientific">Novosphingobium humi</name>
    <dbReference type="NCBI Taxonomy" id="2282397"/>
    <lineage>
        <taxon>Bacteria</taxon>
        <taxon>Pseudomonadati</taxon>
        <taxon>Pseudomonadota</taxon>
        <taxon>Alphaproteobacteria</taxon>
        <taxon>Sphingomonadales</taxon>
        <taxon>Sphingomonadaceae</taxon>
        <taxon>Novosphingobium</taxon>
    </lineage>
</organism>
<proteinExistence type="predicted"/>
<gene>
    <name evidence="1" type="ORF">PQ457_06740</name>
</gene>
<sequence>MIDLNVLRQFASDGPGEERVPITRNALRQIVREIDAGRAALAVLDFAQNRREDAALRSGFAAAIDVGDPA</sequence>
<dbReference type="RefSeq" id="WP_273618964.1">
    <property type="nucleotide sequence ID" value="NZ_CP117417.1"/>
</dbReference>
<name>A0ABY7U326_9SPHN</name>
<reference evidence="1 2" key="1">
    <citation type="submission" date="2023-02" db="EMBL/GenBank/DDBJ databases">
        <title>Genome sequence of Novosphingobium humi KACC 19094.</title>
        <authorList>
            <person name="Kim S."/>
            <person name="Heo J."/>
            <person name="Kwon S.-W."/>
        </authorList>
    </citation>
    <scope>NUCLEOTIDE SEQUENCE [LARGE SCALE GENOMIC DNA]</scope>
    <source>
        <strain evidence="1 2">KACC 19094</strain>
    </source>
</reference>
<accession>A0ABY7U326</accession>
<keyword evidence="2" id="KW-1185">Reference proteome</keyword>
<dbReference type="EMBL" id="CP117417">
    <property type="protein sequence ID" value="WCT78654.1"/>
    <property type="molecule type" value="Genomic_DNA"/>
</dbReference>
<evidence type="ECO:0000313" key="1">
    <source>
        <dbReference type="EMBL" id="WCT78654.1"/>
    </source>
</evidence>
<dbReference type="Proteomes" id="UP001218231">
    <property type="component" value="Chromosome"/>
</dbReference>
<evidence type="ECO:0000313" key="2">
    <source>
        <dbReference type="Proteomes" id="UP001218231"/>
    </source>
</evidence>
<protein>
    <submittedName>
        <fullName evidence="1">Uncharacterized protein</fullName>
    </submittedName>
</protein>